<protein>
    <submittedName>
        <fullName evidence="3">17 kDa surface antigen</fullName>
    </submittedName>
</protein>
<dbReference type="EMBL" id="CP003220">
    <property type="protein sequence ID" value="EGB15021.1"/>
    <property type="molecule type" value="Genomic_DNA"/>
</dbReference>
<dbReference type="RefSeq" id="WP_014322448.1">
    <property type="nucleotide sequence ID" value="NC_016803.1"/>
</dbReference>
<evidence type="ECO:0000256" key="1">
    <source>
        <dbReference type="SAM" id="SignalP"/>
    </source>
</evidence>
<dbReference type="KEGG" id="ddn:DND132_1815"/>
<keyword evidence="1" id="KW-0732">Signal</keyword>
<dbReference type="Proteomes" id="UP000007845">
    <property type="component" value="Chromosome"/>
</dbReference>
<proteinExistence type="predicted"/>
<name>F0JG25_9BACT</name>
<feature type="chain" id="PRO_5003253607" evidence="1">
    <location>
        <begin position="21"/>
        <end position="152"/>
    </location>
</feature>
<evidence type="ECO:0000313" key="4">
    <source>
        <dbReference type="Proteomes" id="UP000007845"/>
    </source>
</evidence>
<evidence type="ECO:0000313" key="3">
    <source>
        <dbReference type="EMBL" id="EGB15021.1"/>
    </source>
</evidence>
<organism evidence="3 4">
    <name type="scientific">Pseudodesulfovibrio mercurii</name>
    <dbReference type="NCBI Taxonomy" id="641491"/>
    <lineage>
        <taxon>Bacteria</taxon>
        <taxon>Pseudomonadati</taxon>
        <taxon>Thermodesulfobacteriota</taxon>
        <taxon>Desulfovibrionia</taxon>
        <taxon>Desulfovibrionales</taxon>
        <taxon>Desulfovibrionaceae</taxon>
    </lineage>
</organism>
<dbReference type="eggNOG" id="COG4520">
    <property type="taxonomic scope" value="Bacteria"/>
</dbReference>
<gene>
    <name evidence="3" type="ORF">DND132_1815</name>
</gene>
<dbReference type="InterPro" id="IPR039567">
    <property type="entry name" value="Gly-zipper"/>
</dbReference>
<dbReference type="Pfam" id="PF13488">
    <property type="entry name" value="Gly-zipper_Omp"/>
    <property type="match status" value="1"/>
</dbReference>
<keyword evidence="4" id="KW-1185">Reference proteome</keyword>
<reference evidence="3 4" key="1">
    <citation type="journal article" date="2011" name="J. Bacteriol.">
        <title>Genome sequence of the mercury-methylating strain Desulfovibrio desulfuricans ND132.</title>
        <authorList>
            <person name="Brown S.D."/>
            <person name="Gilmour C.C."/>
            <person name="Kucken A.M."/>
            <person name="Wall J.D."/>
            <person name="Elias D.A."/>
            <person name="Brandt C.C."/>
            <person name="Podar M."/>
            <person name="Chertkov O."/>
            <person name="Held B."/>
            <person name="Bruce D.C."/>
            <person name="Detter J.C."/>
            <person name="Tapia R."/>
            <person name="Han C.S."/>
            <person name="Goodwin L.A."/>
            <person name="Cheng J.F."/>
            <person name="Pitluck S."/>
            <person name="Woyke T."/>
            <person name="Mikhailova N."/>
            <person name="Ivanova N.N."/>
            <person name="Han J."/>
            <person name="Lucas S."/>
            <person name="Lapidus A.L."/>
            <person name="Land M.L."/>
            <person name="Hauser L.J."/>
            <person name="Palumbo A.V."/>
        </authorList>
    </citation>
    <scope>NUCLEOTIDE SEQUENCE [LARGE SCALE GENOMIC DNA]</scope>
    <source>
        <strain evidence="3 4">ND132</strain>
    </source>
</reference>
<evidence type="ECO:0000259" key="2">
    <source>
        <dbReference type="Pfam" id="PF13488"/>
    </source>
</evidence>
<dbReference type="OrthoDB" id="5402098at2"/>
<feature type="domain" description="Glycine zipper" evidence="2">
    <location>
        <begin position="31"/>
        <end position="73"/>
    </location>
</feature>
<dbReference type="AlphaFoldDB" id="F0JG25"/>
<dbReference type="PROSITE" id="PS51257">
    <property type="entry name" value="PROKAR_LIPOPROTEIN"/>
    <property type="match status" value="1"/>
</dbReference>
<accession>F0JG25</accession>
<feature type="signal peptide" evidence="1">
    <location>
        <begin position="1"/>
        <end position="20"/>
    </location>
</feature>
<dbReference type="HOGENOM" id="CLU_118535_0_0_7"/>
<sequence length="152" mass="16254" precursor="true">MKNALLKTTTSLLLMLTLLAGCQTTQTQNAAGIGTLAGATLGALTFKNKISGAAIGAGVGLLAGYIVGNEMEKADQAHLANTLESTPSGYANEWVNPDTRTQYEAIPEPPREYNDGRVERDVTIHARMADGSRQTVYAKAYRQPDGSWQLVQ</sequence>
<dbReference type="STRING" id="641491.DND132_1815"/>